<evidence type="ECO:0000313" key="2">
    <source>
        <dbReference type="Proteomes" id="UP000050902"/>
    </source>
</evidence>
<comment type="caution">
    <text evidence="1">The sequence shown here is derived from an EMBL/GenBank/DDBJ whole genome shotgun (WGS) entry which is preliminary data.</text>
</comment>
<name>A0ABR5NFV0_9GAMM</name>
<protein>
    <submittedName>
        <fullName evidence="1">Uncharacterized protein</fullName>
    </submittedName>
</protein>
<sequence length="76" mass="8339">MAGDMAWIRKTYGVPAKRGARVAYLGNGTTAKGTIRSASNGRLNIQLDGDRFTIPFHPTWKLRYLDADSPQEASEA</sequence>
<dbReference type="RefSeq" id="WP_057505389.1">
    <property type="nucleotide sequence ID" value="NZ_LDJG01000036.1"/>
</dbReference>
<gene>
    <name evidence="1" type="ORF">ABB22_16815</name>
</gene>
<keyword evidence="2" id="KW-1185">Reference proteome</keyword>
<accession>A0ABR5NFV0</accession>
<dbReference type="Proteomes" id="UP000050902">
    <property type="component" value="Unassembled WGS sequence"/>
</dbReference>
<reference evidence="1 2" key="1">
    <citation type="submission" date="2015-05" db="EMBL/GenBank/DDBJ databases">
        <title>Genome sequencing and analysis of members of genus Stenotrophomonas.</title>
        <authorList>
            <person name="Patil P.P."/>
            <person name="Midha S."/>
            <person name="Patil P.B."/>
        </authorList>
    </citation>
    <scope>NUCLEOTIDE SEQUENCE [LARGE SCALE GENOMIC DNA]</scope>
    <source>
        <strain evidence="1 2">DSM 12575</strain>
    </source>
</reference>
<dbReference type="EMBL" id="LDJG01000036">
    <property type="protein sequence ID" value="KRG54084.1"/>
    <property type="molecule type" value="Genomic_DNA"/>
</dbReference>
<organism evidence="1 2">
    <name type="scientific">Stenotrophomonas nitritireducens</name>
    <dbReference type="NCBI Taxonomy" id="83617"/>
    <lineage>
        <taxon>Bacteria</taxon>
        <taxon>Pseudomonadati</taxon>
        <taxon>Pseudomonadota</taxon>
        <taxon>Gammaproteobacteria</taxon>
        <taxon>Lysobacterales</taxon>
        <taxon>Lysobacteraceae</taxon>
        <taxon>Stenotrophomonas</taxon>
    </lineage>
</organism>
<proteinExistence type="predicted"/>
<evidence type="ECO:0000313" key="1">
    <source>
        <dbReference type="EMBL" id="KRG54084.1"/>
    </source>
</evidence>